<keyword evidence="5 6" id="KW-0472">Membrane</keyword>
<sequence>MGDAEPGDAGRDRPLWRDRNFGIFLGVQTASVGGDAFSAVALPLLVLHATGSVARMGLVTALAGAASIVAGIFAGVLADRLDRRSLLIACDAARAVLYGLVVAFPHLGVVYVVVPLGAALGMVFEVTYVTVVPALVGEGQIMRANSRLYGTYAVASVVGPAVAGTLSAAFGPQTAIAVDAASFAVSAAGLCLVRLRVRPGRLEAPAASPLRDVLAGARFLWRHPVLRTLTALLSFLTFVTYGLTDVLIYRLERDLGQPDGVAGYVLAAAACGSLGAALLAGPLRGRFGFGPTWIGAYALGGLAVAALGLVTSVPAVAVLAAAFLFCTGAAGISSMSLRQEITPDHLLGRVTSAFWTVHSALGPVGAAALTWAAAREGTAAVFAAAGTACLAAALGAVWTPLGRSRPSPEPT</sequence>
<dbReference type="Proteomes" id="UP000603904">
    <property type="component" value="Unassembled WGS sequence"/>
</dbReference>
<keyword evidence="2" id="KW-1003">Cell membrane</keyword>
<evidence type="ECO:0000256" key="5">
    <source>
        <dbReference type="ARBA" id="ARBA00023136"/>
    </source>
</evidence>
<dbReference type="PROSITE" id="PS50850">
    <property type="entry name" value="MFS"/>
    <property type="match status" value="1"/>
</dbReference>
<dbReference type="InterPro" id="IPR020846">
    <property type="entry name" value="MFS_dom"/>
</dbReference>
<feature type="transmembrane region" description="Helical" evidence="6">
    <location>
        <begin position="228"/>
        <end position="249"/>
    </location>
</feature>
<dbReference type="PANTHER" id="PTHR23513">
    <property type="entry name" value="INTEGRAL MEMBRANE EFFLUX PROTEIN-RELATED"/>
    <property type="match status" value="1"/>
</dbReference>
<keyword evidence="3 6" id="KW-0812">Transmembrane</keyword>
<feature type="transmembrane region" description="Helical" evidence="6">
    <location>
        <begin position="380"/>
        <end position="401"/>
    </location>
</feature>
<comment type="subcellular location">
    <subcellularLocation>
        <location evidence="1">Cell membrane</location>
        <topology evidence="1">Multi-pass membrane protein</topology>
    </subcellularLocation>
</comment>
<dbReference type="CDD" id="cd06173">
    <property type="entry name" value="MFS_MefA_like"/>
    <property type="match status" value="1"/>
</dbReference>
<dbReference type="Pfam" id="PF07690">
    <property type="entry name" value="MFS_1"/>
    <property type="match status" value="1"/>
</dbReference>
<dbReference type="SUPFAM" id="SSF103473">
    <property type="entry name" value="MFS general substrate transporter"/>
    <property type="match status" value="1"/>
</dbReference>
<feature type="domain" description="Major facilitator superfamily (MFS) profile" evidence="7">
    <location>
        <begin position="226"/>
        <end position="411"/>
    </location>
</feature>
<keyword evidence="9" id="KW-1185">Reference proteome</keyword>
<evidence type="ECO:0000259" key="7">
    <source>
        <dbReference type="PROSITE" id="PS50850"/>
    </source>
</evidence>
<evidence type="ECO:0000256" key="3">
    <source>
        <dbReference type="ARBA" id="ARBA00022692"/>
    </source>
</evidence>
<gene>
    <name evidence="8" type="ORF">Mco01_15090</name>
</gene>
<evidence type="ECO:0000256" key="2">
    <source>
        <dbReference type="ARBA" id="ARBA00022475"/>
    </source>
</evidence>
<dbReference type="InterPro" id="IPR036259">
    <property type="entry name" value="MFS_trans_sf"/>
</dbReference>
<feature type="transmembrane region" description="Helical" evidence="6">
    <location>
        <begin position="85"/>
        <end position="104"/>
    </location>
</feature>
<feature type="transmembrane region" description="Helical" evidence="6">
    <location>
        <begin position="21"/>
        <end position="46"/>
    </location>
</feature>
<evidence type="ECO:0000313" key="9">
    <source>
        <dbReference type="Proteomes" id="UP000603904"/>
    </source>
</evidence>
<dbReference type="RefSeq" id="WP_204056078.1">
    <property type="nucleotide sequence ID" value="NZ_BAAAGP010000005.1"/>
</dbReference>
<comment type="caution">
    <text evidence="8">The sequence shown here is derived from an EMBL/GenBank/DDBJ whole genome shotgun (WGS) entry which is preliminary data.</text>
</comment>
<feature type="transmembrane region" description="Helical" evidence="6">
    <location>
        <begin position="313"/>
        <end position="332"/>
    </location>
</feature>
<evidence type="ECO:0000313" key="8">
    <source>
        <dbReference type="EMBL" id="GIH38509.1"/>
    </source>
</evidence>
<protein>
    <recommendedName>
        <fullName evidence="7">Major facilitator superfamily (MFS) profile domain-containing protein</fullName>
    </recommendedName>
</protein>
<accession>A0ABQ4FUL7</accession>
<reference evidence="8 9" key="1">
    <citation type="submission" date="2021-01" db="EMBL/GenBank/DDBJ databases">
        <title>Whole genome shotgun sequence of Microbispora corallina NBRC 16416.</title>
        <authorList>
            <person name="Komaki H."/>
            <person name="Tamura T."/>
        </authorList>
    </citation>
    <scope>NUCLEOTIDE SEQUENCE [LARGE SCALE GENOMIC DNA]</scope>
    <source>
        <strain evidence="8 9">NBRC 16416</strain>
    </source>
</reference>
<evidence type="ECO:0000256" key="6">
    <source>
        <dbReference type="SAM" id="Phobius"/>
    </source>
</evidence>
<dbReference type="PANTHER" id="PTHR23513:SF6">
    <property type="entry name" value="MAJOR FACILITATOR SUPERFAMILY ASSOCIATED DOMAIN-CONTAINING PROTEIN"/>
    <property type="match status" value="1"/>
</dbReference>
<feature type="transmembrane region" description="Helical" evidence="6">
    <location>
        <begin position="287"/>
        <end position="307"/>
    </location>
</feature>
<keyword evidence="4 6" id="KW-1133">Transmembrane helix</keyword>
<organism evidence="8 9">
    <name type="scientific">Microbispora corallina</name>
    <dbReference type="NCBI Taxonomy" id="83302"/>
    <lineage>
        <taxon>Bacteria</taxon>
        <taxon>Bacillati</taxon>
        <taxon>Actinomycetota</taxon>
        <taxon>Actinomycetes</taxon>
        <taxon>Streptosporangiales</taxon>
        <taxon>Streptosporangiaceae</taxon>
        <taxon>Microbispora</taxon>
    </lineage>
</organism>
<dbReference type="InterPro" id="IPR011701">
    <property type="entry name" value="MFS"/>
</dbReference>
<dbReference type="EMBL" id="BOOC01000003">
    <property type="protein sequence ID" value="GIH38509.1"/>
    <property type="molecule type" value="Genomic_DNA"/>
</dbReference>
<dbReference type="Gene3D" id="1.20.1250.20">
    <property type="entry name" value="MFS general substrate transporter like domains"/>
    <property type="match status" value="1"/>
</dbReference>
<name>A0ABQ4FUL7_9ACTN</name>
<evidence type="ECO:0000256" key="4">
    <source>
        <dbReference type="ARBA" id="ARBA00022989"/>
    </source>
</evidence>
<feature type="transmembrane region" description="Helical" evidence="6">
    <location>
        <begin position="110"/>
        <end position="136"/>
    </location>
</feature>
<feature type="transmembrane region" description="Helical" evidence="6">
    <location>
        <begin position="148"/>
        <end position="170"/>
    </location>
</feature>
<evidence type="ECO:0000256" key="1">
    <source>
        <dbReference type="ARBA" id="ARBA00004651"/>
    </source>
</evidence>
<feature type="transmembrane region" description="Helical" evidence="6">
    <location>
        <begin position="58"/>
        <end position="78"/>
    </location>
</feature>
<feature type="transmembrane region" description="Helical" evidence="6">
    <location>
        <begin position="353"/>
        <end position="374"/>
    </location>
</feature>
<feature type="transmembrane region" description="Helical" evidence="6">
    <location>
        <begin position="261"/>
        <end position="280"/>
    </location>
</feature>
<proteinExistence type="predicted"/>